<accession>A0A6I4MBC5</accession>
<evidence type="ECO:0000313" key="6">
    <source>
        <dbReference type="EMBL" id="MWA02973.1"/>
    </source>
</evidence>
<dbReference type="GO" id="GO:0000976">
    <property type="term" value="F:transcription cis-regulatory region binding"/>
    <property type="evidence" value="ECO:0007669"/>
    <property type="project" value="TreeGrafter"/>
</dbReference>
<dbReference type="AlphaFoldDB" id="A0A6I4MBC5"/>
<evidence type="ECO:0000256" key="3">
    <source>
        <dbReference type="ARBA" id="ARBA00023163"/>
    </source>
</evidence>
<evidence type="ECO:0000313" key="7">
    <source>
        <dbReference type="Proteomes" id="UP000462055"/>
    </source>
</evidence>
<keyword evidence="1" id="KW-0805">Transcription regulation</keyword>
<reference evidence="6" key="1">
    <citation type="submission" date="2019-12" db="EMBL/GenBank/DDBJ databases">
        <title>Actinomadura physcomitrii sp. nov., a novel actinomycete isolated from moss [Physcomitrium sphaericum (Ludw) Fuernr].</title>
        <authorList>
            <person name="Zhuang X."/>
        </authorList>
    </citation>
    <scope>NUCLEOTIDE SEQUENCE [LARGE SCALE GENOMIC DNA]</scope>
    <source>
        <strain evidence="6">LD22</strain>
    </source>
</reference>
<dbReference type="InterPro" id="IPR001647">
    <property type="entry name" value="HTH_TetR"/>
</dbReference>
<proteinExistence type="predicted"/>
<evidence type="ECO:0000259" key="5">
    <source>
        <dbReference type="PROSITE" id="PS50977"/>
    </source>
</evidence>
<keyword evidence="3" id="KW-0804">Transcription</keyword>
<dbReference type="SUPFAM" id="SSF46689">
    <property type="entry name" value="Homeodomain-like"/>
    <property type="match status" value="1"/>
</dbReference>
<keyword evidence="7" id="KW-1185">Reference proteome</keyword>
<feature type="DNA-binding region" description="H-T-H motif" evidence="4">
    <location>
        <begin position="16"/>
        <end position="35"/>
    </location>
</feature>
<dbReference type="Pfam" id="PF00440">
    <property type="entry name" value="TetR_N"/>
    <property type="match status" value="1"/>
</dbReference>
<evidence type="ECO:0000256" key="2">
    <source>
        <dbReference type="ARBA" id="ARBA00023125"/>
    </source>
</evidence>
<dbReference type="PROSITE" id="PS50977">
    <property type="entry name" value="HTH_TETR_2"/>
    <property type="match status" value="1"/>
</dbReference>
<sequence>MDAAGELLAERGTAFTLPDLARASGVATATVYRHFAGVHDVFAEFYQRLIDELVAELAGLSARTRGRRRFEAACARWVALAAGWGRAATHIRSADGFLERVRRDDPPTSALFEELAAIIEELVADEVLPPQDVEYAVLVWVTLLDERVIVDLTSTLGWSAKRVGRTLAESVLAALAVP</sequence>
<gene>
    <name evidence="6" type="ORF">F8568_021855</name>
</gene>
<organism evidence="6 7">
    <name type="scientific">Actinomadura physcomitrii</name>
    <dbReference type="NCBI Taxonomy" id="2650748"/>
    <lineage>
        <taxon>Bacteria</taxon>
        <taxon>Bacillati</taxon>
        <taxon>Actinomycetota</taxon>
        <taxon>Actinomycetes</taxon>
        <taxon>Streptosporangiales</taxon>
        <taxon>Thermomonosporaceae</taxon>
        <taxon>Actinomadura</taxon>
    </lineage>
</organism>
<evidence type="ECO:0000256" key="1">
    <source>
        <dbReference type="ARBA" id="ARBA00023015"/>
    </source>
</evidence>
<dbReference type="InterPro" id="IPR009057">
    <property type="entry name" value="Homeodomain-like_sf"/>
</dbReference>
<dbReference type="PANTHER" id="PTHR30055:SF234">
    <property type="entry name" value="HTH-TYPE TRANSCRIPTIONAL REGULATOR BETI"/>
    <property type="match status" value="1"/>
</dbReference>
<dbReference type="Gene3D" id="1.10.357.10">
    <property type="entry name" value="Tetracycline Repressor, domain 2"/>
    <property type="match status" value="1"/>
</dbReference>
<name>A0A6I4MBC5_9ACTN</name>
<dbReference type="PANTHER" id="PTHR30055">
    <property type="entry name" value="HTH-TYPE TRANSCRIPTIONAL REGULATOR RUTR"/>
    <property type="match status" value="1"/>
</dbReference>
<keyword evidence="2 4" id="KW-0238">DNA-binding</keyword>
<dbReference type="GO" id="GO:0003700">
    <property type="term" value="F:DNA-binding transcription factor activity"/>
    <property type="evidence" value="ECO:0007669"/>
    <property type="project" value="TreeGrafter"/>
</dbReference>
<comment type="caution">
    <text evidence="6">The sequence shown here is derived from an EMBL/GenBank/DDBJ whole genome shotgun (WGS) entry which is preliminary data.</text>
</comment>
<evidence type="ECO:0000256" key="4">
    <source>
        <dbReference type="PROSITE-ProRule" id="PRU00335"/>
    </source>
</evidence>
<feature type="domain" description="HTH tetR-type" evidence="5">
    <location>
        <begin position="1"/>
        <end position="53"/>
    </location>
</feature>
<protein>
    <submittedName>
        <fullName evidence="6">TetR family transcriptional regulator</fullName>
    </submittedName>
</protein>
<dbReference type="EMBL" id="WBMS02000016">
    <property type="protein sequence ID" value="MWA02973.1"/>
    <property type="molecule type" value="Genomic_DNA"/>
</dbReference>
<dbReference type="Proteomes" id="UP000462055">
    <property type="component" value="Unassembled WGS sequence"/>
</dbReference>
<dbReference type="InterPro" id="IPR050109">
    <property type="entry name" value="HTH-type_TetR-like_transc_reg"/>
</dbReference>